<keyword evidence="4" id="KW-1185">Reference proteome</keyword>
<feature type="domain" description="NAD-dependent epimerase/dehydratase" evidence="2">
    <location>
        <begin position="16"/>
        <end position="233"/>
    </location>
</feature>
<dbReference type="Pfam" id="PF01370">
    <property type="entry name" value="Epimerase"/>
    <property type="match status" value="1"/>
</dbReference>
<dbReference type="EMBL" id="JABBPK010000001">
    <property type="protein sequence ID" value="NMO78621.1"/>
    <property type="molecule type" value="Genomic_DNA"/>
</dbReference>
<dbReference type="InterPro" id="IPR001509">
    <property type="entry name" value="Epimerase_deHydtase"/>
</dbReference>
<comment type="caution">
    <text evidence="3">The sequence shown here is derived from an EMBL/GenBank/DDBJ whole genome shotgun (WGS) entry which is preliminary data.</text>
</comment>
<evidence type="ECO:0000259" key="2">
    <source>
        <dbReference type="Pfam" id="PF01370"/>
    </source>
</evidence>
<dbReference type="Proteomes" id="UP000588491">
    <property type="component" value="Unassembled WGS sequence"/>
</dbReference>
<dbReference type="AlphaFoldDB" id="A0A7Y0KA24"/>
<dbReference type="PANTHER" id="PTHR43000">
    <property type="entry name" value="DTDP-D-GLUCOSE 4,6-DEHYDRATASE-RELATED"/>
    <property type="match status" value="1"/>
</dbReference>
<evidence type="ECO:0000313" key="3">
    <source>
        <dbReference type="EMBL" id="NMO78621.1"/>
    </source>
</evidence>
<dbReference type="SUPFAM" id="SSF51735">
    <property type="entry name" value="NAD(P)-binding Rossmann-fold domains"/>
    <property type="match status" value="1"/>
</dbReference>
<proteinExistence type="inferred from homology"/>
<dbReference type="RefSeq" id="WP_169188890.1">
    <property type="nucleotide sequence ID" value="NZ_JABBPK010000001.1"/>
</dbReference>
<evidence type="ECO:0000256" key="1">
    <source>
        <dbReference type="ARBA" id="ARBA00007637"/>
    </source>
</evidence>
<evidence type="ECO:0000313" key="4">
    <source>
        <dbReference type="Proteomes" id="UP000588491"/>
    </source>
</evidence>
<comment type="similarity">
    <text evidence="1">Belongs to the NAD(P)-dependent epimerase/dehydratase family.</text>
</comment>
<gene>
    <name evidence="3" type="ORF">HHU08_16675</name>
</gene>
<reference evidence="3 4" key="1">
    <citation type="submission" date="2020-04" db="EMBL/GenBank/DDBJ databases">
        <title>Bacillus sp. UniB3 isolated from commercial digestive syrup.</title>
        <authorList>
            <person name="Thorat V."/>
            <person name="Kirdat K."/>
            <person name="Tiwarekar B."/>
            <person name="Yadav A."/>
        </authorList>
    </citation>
    <scope>NUCLEOTIDE SEQUENCE [LARGE SCALE GENOMIC DNA]</scope>
    <source>
        <strain evidence="3 4">UniB3</strain>
    </source>
</reference>
<accession>A0A7Y0KA24</accession>
<dbReference type="Gene3D" id="3.40.50.720">
    <property type="entry name" value="NAD(P)-binding Rossmann-like Domain"/>
    <property type="match status" value="1"/>
</dbReference>
<dbReference type="InterPro" id="IPR036291">
    <property type="entry name" value="NAD(P)-bd_dom_sf"/>
</dbReference>
<protein>
    <submittedName>
        <fullName evidence="3">NAD(P)-dependent oxidoreductase</fullName>
    </submittedName>
</protein>
<organism evidence="3 4">
    <name type="scientific">Niallia alba</name>
    <dbReference type="NCBI Taxonomy" id="2729105"/>
    <lineage>
        <taxon>Bacteria</taxon>
        <taxon>Bacillati</taxon>
        <taxon>Bacillota</taxon>
        <taxon>Bacilli</taxon>
        <taxon>Bacillales</taxon>
        <taxon>Bacillaceae</taxon>
        <taxon>Niallia</taxon>
    </lineage>
</organism>
<sequence length="307" mass="35096">MRVLITGGQENEMKYALMEELKNKKIHYITAEHQRENNVCSSLGNSDFYTFSNSRELVELLMMQQINCVIHLSNKTITSNSMKDSFDQSEENIACTVEVLEACVQAKVNKIIFPSSIAVYGDITGNITEEMTLQPVLFEGLSKKIEEKYIQTYHTLYNLSYTILRFPIVYGQPSIHNQNEGMMEATIKKVLENRPPIIFDDDGQKKHLLYISDAIEAIISSIYKGENEIFNICPEEKFSMKEVVAIIQSAIKDDTFYAMEEGEKNRISARKAQLQLGWHCKVSVAQGIRFVIEDIKHNEGQTNQTLK</sequence>
<name>A0A7Y0KA24_9BACI</name>